<dbReference type="Pfam" id="PF15738">
    <property type="entry name" value="YafQ_toxin"/>
    <property type="match status" value="1"/>
</dbReference>
<protein>
    <submittedName>
        <fullName evidence="4">Type II toxin-antitoxin system YafQ family toxin</fullName>
    </submittedName>
</protein>
<dbReference type="NCBIfam" id="TIGR02385">
    <property type="entry name" value="RelE_StbE"/>
    <property type="match status" value="1"/>
</dbReference>
<accession>A0AB39UKR1</accession>
<dbReference type="GO" id="GO:0004521">
    <property type="term" value="F:RNA endonuclease activity"/>
    <property type="evidence" value="ECO:0007669"/>
    <property type="project" value="TreeGrafter"/>
</dbReference>
<dbReference type="InterPro" id="IPR004386">
    <property type="entry name" value="Toxin_YafQ-like"/>
</dbReference>
<dbReference type="PANTHER" id="PTHR40588:SF1">
    <property type="entry name" value="MRNA INTERFERASE TOXIN YAFQ"/>
    <property type="match status" value="1"/>
</dbReference>
<dbReference type="PIRSF" id="PIRSF006156">
    <property type="entry name" value="YafQ"/>
    <property type="match status" value="1"/>
</dbReference>
<dbReference type="InterPro" id="IPR007712">
    <property type="entry name" value="RelE/ParE_toxin"/>
</dbReference>
<gene>
    <name evidence="5" type="ORF">QN062_09685</name>
    <name evidence="4" type="ORF">QN216_03895</name>
    <name evidence="3" type="ORF">QN217_06550</name>
</gene>
<dbReference type="PANTHER" id="PTHR40588">
    <property type="entry name" value="MRNA INTERFERASE TOXIN YAFQ"/>
    <property type="match status" value="1"/>
</dbReference>
<organism evidence="4">
    <name type="scientific">Bifidobacterium fermentum</name>
    <dbReference type="NCBI Taxonomy" id="3059035"/>
    <lineage>
        <taxon>Bacteria</taxon>
        <taxon>Bacillati</taxon>
        <taxon>Actinomycetota</taxon>
        <taxon>Actinomycetes</taxon>
        <taxon>Bifidobacteriales</taxon>
        <taxon>Bifidobacteriaceae</taxon>
        <taxon>Bifidobacterium</taxon>
    </lineage>
</organism>
<keyword evidence="1" id="KW-1277">Toxin-antitoxin system</keyword>
<sequence>MLKYIKRPASFLRQVKKLKRKHYDIALLKNAIRSIMLNNAQKLATKYRDHALKGELAGFRELHIQADWLLIYKIEYDTLTLVVITTGSHDDLF</sequence>
<dbReference type="SUPFAM" id="SSF143011">
    <property type="entry name" value="RelE-like"/>
    <property type="match status" value="1"/>
</dbReference>
<dbReference type="GO" id="GO:0006402">
    <property type="term" value="P:mRNA catabolic process"/>
    <property type="evidence" value="ECO:0007669"/>
    <property type="project" value="TreeGrafter"/>
</dbReference>
<proteinExistence type="predicted"/>
<evidence type="ECO:0000256" key="2">
    <source>
        <dbReference type="PIRSR" id="PIRSR006156-1"/>
    </source>
</evidence>
<reference evidence="4" key="1">
    <citation type="submission" date="2023-07" db="EMBL/GenBank/DDBJ databases">
        <title>Bifidobacterium aquikefiriaerophilum sp. nov. and Bifidobacterium eccum sp. nov., isolated from water kefir.</title>
        <authorList>
            <person name="Breselge S."/>
            <person name="Bellassi P."/>
            <person name="Barcenilla C."/>
            <person name="Alvarez-Ordonez A."/>
            <person name="Morelli L."/>
            <person name="Cotter P.D."/>
        </authorList>
    </citation>
    <scope>NUCLEOTIDE SEQUENCE</scope>
    <source>
        <strain evidence="5">WK012_4_13</strain>
        <strain evidence="4">WK013_4_14</strain>
        <strain evidence="3">WK048_4_13</strain>
    </source>
</reference>
<dbReference type="GO" id="GO:0006415">
    <property type="term" value="P:translational termination"/>
    <property type="evidence" value="ECO:0007669"/>
    <property type="project" value="TreeGrafter"/>
</dbReference>
<evidence type="ECO:0000256" key="1">
    <source>
        <dbReference type="ARBA" id="ARBA00022649"/>
    </source>
</evidence>
<dbReference type="EMBL" id="CP129675">
    <property type="protein sequence ID" value="XDS45809.1"/>
    <property type="molecule type" value="Genomic_DNA"/>
</dbReference>
<evidence type="ECO:0000313" key="3">
    <source>
        <dbReference type="EMBL" id="XDS45809.1"/>
    </source>
</evidence>
<dbReference type="KEGG" id="bfk:QN062_09685"/>
<dbReference type="Gene3D" id="3.30.2310.20">
    <property type="entry name" value="RelE-like"/>
    <property type="match status" value="1"/>
</dbReference>
<dbReference type="AlphaFoldDB" id="A0AB39UKR1"/>
<dbReference type="RefSeq" id="WP_369341590.1">
    <property type="nucleotide sequence ID" value="NZ_CP129675.1"/>
</dbReference>
<name>A0AB39UKR1_9BIFI</name>
<dbReference type="EMBL" id="CP129683">
    <property type="protein sequence ID" value="XDS50627.1"/>
    <property type="molecule type" value="Genomic_DNA"/>
</dbReference>
<evidence type="ECO:0000313" key="4">
    <source>
        <dbReference type="EMBL" id="XDS49408.1"/>
    </source>
</evidence>
<dbReference type="InterPro" id="IPR035093">
    <property type="entry name" value="RelE/ParE_toxin_dom_sf"/>
</dbReference>
<evidence type="ECO:0000313" key="5">
    <source>
        <dbReference type="EMBL" id="XDS50627.1"/>
    </source>
</evidence>
<feature type="active site" description="Proton donor" evidence="2">
    <location>
        <position position="89"/>
    </location>
</feature>
<dbReference type="EMBL" id="CP129682">
    <property type="protein sequence ID" value="XDS49408.1"/>
    <property type="molecule type" value="Genomic_DNA"/>
</dbReference>